<dbReference type="PANTHER" id="PTHR23226:SF416">
    <property type="entry name" value="FI01424P"/>
    <property type="match status" value="1"/>
</dbReference>
<dbReference type="InterPro" id="IPR036236">
    <property type="entry name" value="Znf_C2H2_sf"/>
</dbReference>
<keyword evidence="3" id="KW-0677">Repeat</keyword>
<dbReference type="Gene3D" id="3.30.160.60">
    <property type="entry name" value="Classic Zinc Finger"/>
    <property type="match status" value="3"/>
</dbReference>
<evidence type="ECO:0000256" key="7">
    <source>
        <dbReference type="PROSITE-ProRule" id="PRU00042"/>
    </source>
</evidence>
<dbReference type="PROSITE" id="PS50157">
    <property type="entry name" value="ZINC_FINGER_C2H2_2"/>
    <property type="match status" value="3"/>
</dbReference>
<dbReference type="Pfam" id="PF00096">
    <property type="entry name" value="zf-C2H2"/>
    <property type="match status" value="2"/>
</dbReference>
<feature type="domain" description="C2H2-type" evidence="9">
    <location>
        <begin position="238"/>
        <end position="261"/>
    </location>
</feature>
<dbReference type="PANTHER" id="PTHR23226">
    <property type="entry name" value="ZINC FINGER AND SCAN DOMAIN-CONTAINING"/>
    <property type="match status" value="1"/>
</dbReference>
<dbReference type="AlphaFoldDB" id="A0A7R9JAP8"/>
<evidence type="ECO:0000256" key="8">
    <source>
        <dbReference type="SAM" id="MobiDB-lite"/>
    </source>
</evidence>
<evidence type="ECO:0000256" key="4">
    <source>
        <dbReference type="ARBA" id="ARBA00022771"/>
    </source>
</evidence>
<proteinExistence type="predicted"/>
<reference evidence="10" key="1">
    <citation type="submission" date="2020-11" db="EMBL/GenBank/DDBJ databases">
        <authorList>
            <person name="Tran Van P."/>
        </authorList>
    </citation>
    <scope>NUCLEOTIDE SEQUENCE</scope>
</reference>
<feature type="domain" description="C2H2-type" evidence="9">
    <location>
        <begin position="184"/>
        <end position="211"/>
    </location>
</feature>
<evidence type="ECO:0000256" key="6">
    <source>
        <dbReference type="ARBA" id="ARBA00023242"/>
    </source>
</evidence>
<evidence type="ECO:0000259" key="9">
    <source>
        <dbReference type="PROSITE" id="PS50157"/>
    </source>
</evidence>
<organism evidence="10">
    <name type="scientific">Timema californicum</name>
    <name type="common">California timema</name>
    <name type="synonym">Walking stick</name>
    <dbReference type="NCBI Taxonomy" id="61474"/>
    <lineage>
        <taxon>Eukaryota</taxon>
        <taxon>Metazoa</taxon>
        <taxon>Ecdysozoa</taxon>
        <taxon>Arthropoda</taxon>
        <taxon>Hexapoda</taxon>
        <taxon>Insecta</taxon>
        <taxon>Pterygota</taxon>
        <taxon>Neoptera</taxon>
        <taxon>Polyneoptera</taxon>
        <taxon>Phasmatodea</taxon>
        <taxon>Timematodea</taxon>
        <taxon>Timematoidea</taxon>
        <taxon>Timematidae</taxon>
        <taxon>Timema</taxon>
    </lineage>
</organism>
<feature type="region of interest" description="Disordered" evidence="8">
    <location>
        <begin position="506"/>
        <end position="556"/>
    </location>
</feature>
<dbReference type="SMART" id="SM00355">
    <property type="entry name" value="ZnF_C2H2"/>
    <property type="match status" value="3"/>
</dbReference>
<evidence type="ECO:0000256" key="2">
    <source>
        <dbReference type="ARBA" id="ARBA00022723"/>
    </source>
</evidence>
<dbReference type="SUPFAM" id="SSF57667">
    <property type="entry name" value="beta-beta-alpha zinc fingers"/>
    <property type="match status" value="2"/>
</dbReference>
<comment type="subcellular location">
    <subcellularLocation>
        <location evidence="1">Nucleus</location>
    </subcellularLocation>
</comment>
<evidence type="ECO:0000256" key="5">
    <source>
        <dbReference type="ARBA" id="ARBA00022833"/>
    </source>
</evidence>
<dbReference type="EMBL" id="OE183423">
    <property type="protein sequence ID" value="CAD7575651.1"/>
    <property type="molecule type" value="Genomic_DNA"/>
</dbReference>
<keyword evidence="6" id="KW-0539">Nucleus</keyword>
<feature type="compositionally biased region" description="Low complexity" evidence="8">
    <location>
        <begin position="529"/>
        <end position="544"/>
    </location>
</feature>
<dbReference type="PROSITE" id="PS00028">
    <property type="entry name" value="ZINC_FINGER_C2H2_1"/>
    <property type="match status" value="3"/>
</dbReference>
<evidence type="ECO:0000256" key="3">
    <source>
        <dbReference type="ARBA" id="ARBA00022737"/>
    </source>
</evidence>
<sequence>MDDISDTSSIINTVNSNKMLCNIKDNVSLINYDYRMLQMEDNAINANGFPLTCTHSNESQEMENRFGHLDQAMHTIMNEDRQNSLEQSHCTVSICSPSNIKQEIKTQMFYHEGENNNFMFDHEDSTLNYNLPDTIEGLRPKFMRYVERDGKLFKIWECGECGKKFRHQYTLMRHLPTHTNERNYNCNVCGKAFRQMSTLSQHRAIHSNARPYVCEVGFNQMSNLACHKVHAHASKPGYVCGICAHEFVRKSALRSHEEYQHGIKCKGNKKGLDLHKENQENEPFITPNKEKNLHVIQHFPEPDQTAADIHRYFTDGNISLSSDEKLKISRMLGNKVTFYDKPTSMTGVIIDPINTEAMNAAREANQVPFALLKPAKGVPVLVKVELEEVNPHLRGRRVENHLGKTTLSSPDRDSNLDLPVLSSRAQHDKRVSQLRHRGGSYLVLKAAGNKEMLYPATAKDLKSAGRVSLVPPKNRVGGIHSVSAVEIKVPVVAIVVQKLASDGQFTIKVEPPGPKDSSSKTSDPQILPAAGSGMTLSTSSSASSCQDSQPDEKEGQYFPETMNLSNVMTPAVSMLQMLNDPYVGVNQEMVNSSFNIGIGFLPSSSACNYDCSSTQDCAAENPGNVVSLHVNESSKQCLVHSQTSSMLSFHNMVDTSTSLPDVVDIKSYGFVNNNDEADY</sequence>
<protein>
    <submittedName>
        <fullName evidence="10">(California timema) hypothetical protein</fullName>
    </submittedName>
</protein>
<accession>A0A7R9JAP8</accession>
<dbReference type="InterPro" id="IPR013087">
    <property type="entry name" value="Znf_C2H2_type"/>
</dbReference>
<keyword evidence="5" id="KW-0862">Zinc</keyword>
<feature type="domain" description="C2H2-type" evidence="9">
    <location>
        <begin position="156"/>
        <end position="183"/>
    </location>
</feature>
<dbReference type="FunFam" id="3.30.160.60:FF:000295">
    <property type="entry name" value="zinc finger protein 19"/>
    <property type="match status" value="1"/>
</dbReference>
<keyword evidence="2" id="KW-0479">Metal-binding</keyword>
<gene>
    <name evidence="10" type="ORF">TCMB3V08_LOCUS8237</name>
</gene>
<name>A0A7R9JAP8_TIMCA</name>
<dbReference type="GO" id="GO:0008270">
    <property type="term" value="F:zinc ion binding"/>
    <property type="evidence" value="ECO:0007669"/>
    <property type="project" value="UniProtKB-KW"/>
</dbReference>
<evidence type="ECO:0000313" key="10">
    <source>
        <dbReference type="EMBL" id="CAD7575651.1"/>
    </source>
</evidence>
<dbReference type="GO" id="GO:0000978">
    <property type="term" value="F:RNA polymerase II cis-regulatory region sequence-specific DNA binding"/>
    <property type="evidence" value="ECO:0007669"/>
    <property type="project" value="TreeGrafter"/>
</dbReference>
<dbReference type="GO" id="GO:0000981">
    <property type="term" value="F:DNA-binding transcription factor activity, RNA polymerase II-specific"/>
    <property type="evidence" value="ECO:0007669"/>
    <property type="project" value="TreeGrafter"/>
</dbReference>
<evidence type="ECO:0000256" key="1">
    <source>
        <dbReference type="ARBA" id="ARBA00004123"/>
    </source>
</evidence>
<dbReference type="GO" id="GO:0005634">
    <property type="term" value="C:nucleus"/>
    <property type="evidence" value="ECO:0007669"/>
    <property type="project" value="UniProtKB-SubCell"/>
</dbReference>
<keyword evidence="4 7" id="KW-0863">Zinc-finger</keyword>